<evidence type="ECO:0000313" key="1">
    <source>
        <dbReference type="EMBL" id="CAG8467644.1"/>
    </source>
</evidence>
<reference evidence="1" key="1">
    <citation type="submission" date="2021-06" db="EMBL/GenBank/DDBJ databases">
        <authorList>
            <person name="Kallberg Y."/>
            <person name="Tangrot J."/>
            <person name="Rosling A."/>
        </authorList>
    </citation>
    <scope>NUCLEOTIDE SEQUENCE</scope>
    <source>
        <strain evidence="1">MA461A</strain>
    </source>
</reference>
<comment type="caution">
    <text evidence="1">The sequence shown here is derived from an EMBL/GenBank/DDBJ whole genome shotgun (WGS) entry which is preliminary data.</text>
</comment>
<evidence type="ECO:0000313" key="2">
    <source>
        <dbReference type="Proteomes" id="UP000789920"/>
    </source>
</evidence>
<gene>
    <name evidence="1" type="ORF">RPERSI_LOCUS433</name>
</gene>
<proteinExistence type="predicted"/>
<dbReference type="Proteomes" id="UP000789920">
    <property type="component" value="Unassembled WGS sequence"/>
</dbReference>
<name>A0ACA9KES8_9GLOM</name>
<feature type="non-terminal residue" evidence="1">
    <location>
        <position position="211"/>
    </location>
</feature>
<dbReference type="EMBL" id="CAJVQC010000344">
    <property type="protein sequence ID" value="CAG8467644.1"/>
    <property type="molecule type" value="Genomic_DNA"/>
</dbReference>
<keyword evidence="2" id="KW-1185">Reference proteome</keyword>
<sequence>MAAIVALNNANIMAAMINAPNSTLPPALPGGATAKSLQETMSRATKTLDNSKKSTDKRVENTAVIYFLSDLLRKKLYIHPADENNYDPVDDISDSLAGLILNKQIQEKINNTSPGSKDSTSDESNRLYSAQSNLIEENSHLRVLVLKKDNEVVSERSAEYESPLTNDMKERVSKYVSKEPQLSALNPLPFQIFSVGGAEAKPLLTTVPIIA</sequence>
<organism evidence="1 2">
    <name type="scientific">Racocetra persica</name>
    <dbReference type="NCBI Taxonomy" id="160502"/>
    <lineage>
        <taxon>Eukaryota</taxon>
        <taxon>Fungi</taxon>
        <taxon>Fungi incertae sedis</taxon>
        <taxon>Mucoromycota</taxon>
        <taxon>Glomeromycotina</taxon>
        <taxon>Glomeromycetes</taxon>
        <taxon>Diversisporales</taxon>
        <taxon>Gigasporaceae</taxon>
        <taxon>Racocetra</taxon>
    </lineage>
</organism>
<accession>A0ACA9KES8</accession>
<protein>
    <submittedName>
        <fullName evidence="1">20330_t:CDS:1</fullName>
    </submittedName>
</protein>